<sequence>MFSSTNYLNYFYAKKYGIYIARGWRLLGGDCVEIILCWRFSLFAICSCNSGQSWAKIKNFSNHLKKCIQSFICLIHLCHLLNLKK</sequence>
<evidence type="ECO:0000313" key="2">
    <source>
        <dbReference type="Proteomes" id="UP001497535"/>
    </source>
</evidence>
<name>A0ACB0XWU3_MELEN</name>
<dbReference type="EMBL" id="CAVMJV010000003">
    <property type="protein sequence ID" value="CAK5021107.1"/>
    <property type="molecule type" value="Genomic_DNA"/>
</dbReference>
<reference evidence="1" key="1">
    <citation type="submission" date="2023-11" db="EMBL/GenBank/DDBJ databases">
        <authorList>
            <person name="Poullet M."/>
        </authorList>
    </citation>
    <scope>NUCLEOTIDE SEQUENCE</scope>
    <source>
        <strain evidence="1">E1834</strain>
    </source>
</reference>
<gene>
    <name evidence="1" type="ORF">MENTE1834_LOCUS4630</name>
</gene>
<evidence type="ECO:0000313" key="1">
    <source>
        <dbReference type="EMBL" id="CAK5021107.1"/>
    </source>
</evidence>
<keyword evidence="2" id="KW-1185">Reference proteome</keyword>
<organism evidence="1 2">
    <name type="scientific">Meloidogyne enterolobii</name>
    <name type="common">Root-knot nematode worm</name>
    <name type="synonym">Meloidogyne mayaguensis</name>
    <dbReference type="NCBI Taxonomy" id="390850"/>
    <lineage>
        <taxon>Eukaryota</taxon>
        <taxon>Metazoa</taxon>
        <taxon>Ecdysozoa</taxon>
        <taxon>Nematoda</taxon>
        <taxon>Chromadorea</taxon>
        <taxon>Rhabditida</taxon>
        <taxon>Tylenchina</taxon>
        <taxon>Tylenchomorpha</taxon>
        <taxon>Tylenchoidea</taxon>
        <taxon>Meloidogynidae</taxon>
        <taxon>Meloidogyninae</taxon>
        <taxon>Meloidogyne</taxon>
    </lineage>
</organism>
<comment type="caution">
    <text evidence="1">The sequence shown here is derived from an EMBL/GenBank/DDBJ whole genome shotgun (WGS) entry which is preliminary data.</text>
</comment>
<proteinExistence type="predicted"/>
<accession>A0ACB0XWU3</accession>
<dbReference type="Proteomes" id="UP001497535">
    <property type="component" value="Unassembled WGS sequence"/>
</dbReference>
<protein>
    <submittedName>
        <fullName evidence="1">Uncharacterized protein</fullName>
    </submittedName>
</protein>